<reference evidence="4 5" key="1">
    <citation type="submission" date="2015-11" db="EMBL/GenBank/DDBJ databases">
        <title>Genomes and virulence difference between two physiological races of Phytophthora nicotianae.</title>
        <authorList>
            <person name="Liu H."/>
            <person name="Ma X."/>
            <person name="Yu H."/>
            <person name="Fang D."/>
            <person name="Li Y."/>
            <person name="Wang X."/>
            <person name="Wang W."/>
            <person name="Dong Y."/>
            <person name="Xiao B."/>
        </authorList>
    </citation>
    <scope>NUCLEOTIDE SEQUENCE [LARGE SCALE GENOMIC DNA]</scope>
    <source>
        <strain evidence="5">race 0</strain>
    </source>
</reference>
<feature type="compositionally biased region" description="Basic residues" evidence="1">
    <location>
        <begin position="128"/>
        <end position="137"/>
    </location>
</feature>
<dbReference type="PANTHER" id="PTHR31596">
    <property type="entry name" value="T-CELL ACTIVATION INHIBITOR, MITOCHONDRIAL"/>
    <property type="match status" value="1"/>
</dbReference>
<evidence type="ECO:0000259" key="3">
    <source>
        <dbReference type="Pfam" id="PF14688"/>
    </source>
</evidence>
<feature type="domain" description="DUF4460" evidence="2">
    <location>
        <begin position="4"/>
        <end position="47"/>
    </location>
</feature>
<dbReference type="OrthoDB" id="165559at2759"/>
<dbReference type="AlphaFoldDB" id="A0A0W8C9T8"/>
<dbReference type="Proteomes" id="UP000052943">
    <property type="component" value="Unassembled WGS sequence"/>
</dbReference>
<feature type="region of interest" description="Disordered" evidence="1">
    <location>
        <begin position="117"/>
        <end position="155"/>
    </location>
</feature>
<dbReference type="GO" id="GO:0005739">
    <property type="term" value="C:mitochondrion"/>
    <property type="evidence" value="ECO:0007669"/>
    <property type="project" value="TreeGrafter"/>
</dbReference>
<dbReference type="EMBL" id="LNFO01004503">
    <property type="protein sequence ID" value="KUF80817.1"/>
    <property type="molecule type" value="Genomic_DNA"/>
</dbReference>
<name>A0A0W8C9T8_PHYNI</name>
<sequence length="805" mass="92133">MAKRSSTLKQFLLRVHPDHFRNIPKVHDENLHSVKLLNQFMDEHYASHGGGGSLSWRRLAAPKEKVYFSVMVPSLKAQESGEEIKTLKRFPLELAANIEAKMISVLRECGVSVDQNTEEAAVSGTASQHRRVKKRGERRPDDWRRSHESGWKSPSGMDFGGFTMDEMYAKANRAAAASASRRRKKPIQTLKGLLEYMKEDETVEIQQRRRIAWQSIQSVRGTLKRELGLEDVLFSCGWSTMHLNTTAMILLQTLRKYTRANKQGIFTPKDFLHGATIDISANPSGIDFSNEYRIVLNPADVPVQWIQVLETIDANMVLFMKAARESLKSLQTDATAALGEANISRGHTCSALGYRAFLQRMRQRDAAYDSEQGLMEKFTLVIEDESYDWRVLETGEVRAPFTSSYGEVVTFLSRNRSQIRRQQETHTANLEAFAYISSRCVDAMYVKSITRDEGIPLADAIVACEELLKAVAGMTPQSSRCSIPQDMAARNDAKRYASYALRLQQELAREKQKGGEQDKDNDILDEDFFHFDEKYARTEKNFAWDKKVEKFRKRQDVWSRMIDQVAQMITERRSGAEEKDAILDNQVEESVDGVVERLVPFLQQQKRLIGDIGRENVKLRDMLRARPTRRELVASQLEVERLQKRVQKLRGRANTTEGQDPRKMPQEHQSASGEHVSVKESSLSERRTEERLLQMLRVNTTQHKYLKEKLHCYLSLDTARLAKQQELTEAGILERVGRICSNIVASCCYTLEVDDVGELPNCVTKAHQLAQVSTTYQDFVERIEKLLKRFDKVNKLYSSYSCTFS</sequence>
<dbReference type="InterPro" id="IPR028031">
    <property type="entry name" value="DUF4460"/>
</dbReference>
<gene>
    <name evidence="4" type="ORF">AM587_10016072</name>
</gene>
<proteinExistence type="predicted"/>
<feature type="region of interest" description="Disordered" evidence="1">
    <location>
        <begin position="648"/>
        <end position="685"/>
    </location>
</feature>
<protein>
    <recommendedName>
        <fullName evidence="6">DUF4460 domain-containing protein</fullName>
    </recommendedName>
</protein>
<dbReference type="InterPro" id="IPR027989">
    <property type="entry name" value="DUF4461"/>
</dbReference>
<accession>A0A0W8C9T8</accession>
<evidence type="ECO:0000259" key="2">
    <source>
        <dbReference type="Pfam" id="PF14687"/>
    </source>
</evidence>
<dbReference type="PANTHER" id="PTHR31596:SF1">
    <property type="entry name" value="T-CELL ACTIVATION INHIBITOR, MITOCHONDRIAL"/>
    <property type="match status" value="1"/>
</dbReference>
<dbReference type="Pfam" id="PF14687">
    <property type="entry name" value="DUF4460"/>
    <property type="match status" value="1"/>
</dbReference>
<feature type="compositionally biased region" description="Basic and acidic residues" evidence="1">
    <location>
        <begin position="138"/>
        <end position="150"/>
    </location>
</feature>
<evidence type="ECO:0000313" key="5">
    <source>
        <dbReference type="Proteomes" id="UP000052943"/>
    </source>
</evidence>
<dbReference type="InterPro" id="IPR027986">
    <property type="entry name" value="TCAIM"/>
</dbReference>
<comment type="caution">
    <text evidence="4">The sequence shown here is derived from an EMBL/GenBank/DDBJ whole genome shotgun (WGS) entry which is preliminary data.</text>
</comment>
<dbReference type="Pfam" id="PF14688">
    <property type="entry name" value="DUF4461"/>
    <property type="match status" value="1"/>
</dbReference>
<feature type="domain" description="DUF4461" evidence="3">
    <location>
        <begin position="193"/>
        <end position="483"/>
    </location>
</feature>
<evidence type="ECO:0000313" key="4">
    <source>
        <dbReference type="EMBL" id="KUF80817.1"/>
    </source>
</evidence>
<evidence type="ECO:0008006" key="6">
    <source>
        <dbReference type="Google" id="ProtNLM"/>
    </source>
</evidence>
<organism evidence="4 5">
    <name type="scientific">Phytophthora nicotianae</name>
    <name type="common">Potato buckeye rot agent</name>
    <name type="synonym">Phytophthora parasitica</name>
    <dbReference type="NCBI Taxonomy" id="4792"/>
    <lineage>
        <taxon>Eukaryota</taxon>
        <taxon>Sar</taxon>
        <taxon>Stramenopiles</taxon>
        <taxon>Oomycota</taxon>
        <taxon>Peronosporomycetes</taxon>
        <taxon>Peronosporales</taxon>
        <taxon>Peronosporaceae</taxon>
        <taxon>Phytophthora</taxon>
    </lineage>
</organism>
<evidence type="ECO:0000256" key="1">
    <source>
        <dbReference type="SAM" id="MobiDB-lite"/>
    </source>
</evidence>
<feature type="compositionally biased region" description="Basic and acidic residues" evidence="1">
    <location>
        <begin position="676"/>
        <end position="685"/>
    </location>
</feature>